<evidence type="ECO:0000256" key="5">
    <source>
        <dbReference type="ARBA" id="ARBA00022824"/>
    </source>
</evidence>
<keyword evidence="4" id="KW-0677">Repeat</keyword>
<accession>A0AA40BEZ7</accession>
<keyword evidence="6" id="KW-0496">Mitochondrion</keyword>
<dbReference type="Gene3D" id="3.40.50.1820">
    <property type="entry name" value="alpha/beta hydrolase"/>
    <property type="match status" value="1"/>
</dbReference>
<dbReference type="GO" id="GO:0005783">
    <property type="term" value="C:endoplasmic reticulum"/>
    <property type="evidence" value="ECO:0007669"/>
    <property type="project" value="UniProtKB-SubCell"/>
</dbReference>
<dbReference type="InterPro" id="IPR029058">
    <property type="entry name" value="AB_hydrolase_fold"/>
</dbReference>
<dbReference type="RefSeq" id="XP_060301879.1">
    <property type="nucleotide sequence ID" value="XM_060444509.1"/>
</dbReference>
<reference evidence="10" key="1">
    <citation type="submission" date="2023-06" db="EMBL/GenBank/DDBJ databases">
        <title>Genome-scale phylogeny and comparative genomics of the fungal order Sordariales.</title>
        <authorList>
            <consortium name="Lawrence Berkeley National Laboratory"/>
            <person name="Hensen N."/>
            <person name="Bonometti L."/>
            <person name="Westerberg I."/>
            <person name="Brannstrom I.O."/>
            <person name="Guillou S."/>
            <person name="Cros-Aarteil S."/>
            <person name="Calhoun S."/>
            <person name="Haridas S."/>
            <person name="Kuo A."/>
            <person name="Mondo S."/>
            <person name="Pangilinan J."/>
            <person name="Riley R."/>
            <person name="LaButti K."/>
            <person name="Andreopoulos B."/>
            <person name="Lipzen A."/>
            <person name="Chen C."/>
            <person name="Yanf M."/>
            <person name="Daum C."/>
            <person name="Ng V."/>
            <person name="Clum A."/>
            <person name="Steindorff A."/>
            <person name="Ohm R."/>
            <person name="Martin F."/>
            <person name="Silar P."/>
            <person name="Natvig D."/>
            <person name="Lalanne C."/>
            <person name="Gautier V."/>
            <person name="Ament-velasquez S.L."/>
            <person name="Kruys A."/>
            <person name="Hutchinson M.I."/>
            <person name="Powell A.J."/>
            <person name="Barry K."/>
            <person name="Miller A.N."/>
            <person name="Grigoriev I.V."/>
            <person name="Debuchy R."/>
            <person name="Gladieux P."/>
            <person name="Thoren M.H."/>
            <person name="Johannesson H."/>
        </authorList>
    </citation>
    <scope>NUCLEOTIDE SEQUENCE</scope>
    <source>
        <strain evidence="10">SMH2392-1A</strain>
    </source>
</reference>
<proteinExistence type="predicted"/>
<feature type="compositionally biased region" description="Polar residues" evidence="8">
    <location>
        <begin position="72"/>
        <end position="87"/>
    </location>
</feature>
<protein>
    <recommendedName>
        <fullName evidence="9">Nephrocystin 3-like N-terminal domain-containing protein</fullName>
    </recommendedName>
</protein>
<dbReference type="GO" id="GO:0005739">
    <property type="term" value="C:mitochondrion"/>
    <property type="evidence" value="ECO:0007669"/>
    <property type="project" value="UniProtKB-SubCell"/>
</dbReference>
<comment type="subcellular location">
    <subcellularLocation>
        <location evidence="2">Endoplasmic reticulum</location>
    </subcellularLocation>
    <subcellularLocation>
        <location evidence="3">Membrane</location>
    </subcellularLocation>
    <subcellularLocation>
        <location evidence="1">Mitochondrion</location>
    </subcellularLocation>
</comment>
<dbReference type="Pfam" id="PF24883">
    <property type="entry name" value="NPHP3_N"/>
    <property type="match status" value="1"/>
</dbReference>
<dbReference type="PANTHER" id="PTHR48182">
    <property type="entry name" value="PROTEIN SERAC1"/>
    <property type="match status" value="1"/>
</dbReference>
<sequence>MDPIEFTIERPSLNTRPVDFGPSVVYQPSQPEPVLDIAFIHGLQGHPFRTWAAEAPKIHRGTTAPPGRSGDGETSTIASGSGNATTRARSRFVTRVLNRARKDTASSRKKEPDVFWPRDLLPLQCPEARVLMLGYDTAVAKHQFAEPANKNSVFTHGKNIVNDLSRSRPGVRRRPVLFVAHSLGGIVLKEMLAICSTSNDPGFQDILESTVGVVFLGTPHRGSSAAGIGEIARKATSLLLMDTNPLILDSLSLKNSDLDRCQETFSSLWHKHGFSVKTFQEGLALKLPIRLGQSKMTKVIPDISSCLGDSRERAETLDADHRCMCRFGSALDANYRKVSAELQAVYTRVLDRDDEKATTENVPDENTMTRNFREMLVRHHMISTPAQDTCEWLPTTTAFREWTERNNIDKHFRLLQVTEKPGTGKSTLMKRMFKSLGLSHRTYSAGECVVARFFFNGKGIELERTAVGLFRALLYQIGTAHPACLDWLKTYSKVDLETLEAVNPAAYLHKLEAVVEASAVGYFFGNITRSAYAAGLNLSVCISRREYPPITLKNCLHIPMKRFNSQDIRQYIEHKLSTVNIHSDDVGILRERIAQRLNGIFLWVVLAVDGVLKDVENGKNAKHILKRIKALPKALENLFTTLIKEMDPEDRSTTLHLFMCPFWQEAAFGSESGTTFSPSSATARRRHL</sequence>
<feature type="domain" description="Nephrocystin 3-like N-terminal" evidence="9">
    <location>
        <begin position="388"/>
        <end position="495"/>
    </location>
</feature>
<dbReference type="InterPro" id="IPR056884">
    <property type="entry name" value="NPHP3-like_N"/>
</dbReference>
<keyword evidence="7" id="KW-0472">Membrane</keyword>
<evidence type="ECO:0000313" key="10">
    <source>
        <dbReference type="EMBL" id="KAK0733002.1"/>
    </source>
</evidence>
<dbReference type="GeneID" id="85327779"/>
<evidence type="ECO:0000256" key="6">
    <source>
        <dbReference type="ARBA" id="ARBA00023128"/>
    </source>
</evidence>
<dbReference type="GO" id="GO:0016020">
    <property type="term" value="C:membrane"/>
    <property type="evidence" value="ECO:0007669"/>
    <property type="project" value="UniProtKB-SubCell"/>
</dbReference>
<evidence type="ECO:0000256" key="8">
    <source>
        <dbReference type="SAM" id="MobiDB-lite"/>
    </source>
</evidence>
<evidence type="ECO:0000256" key="7">
    <source>
        <dbReference type="ARBA" id="ARBA00023136"/>
    </source>
</evidence>
<dbReference type="PANTHER" id="PTHR48182:SF2">
    <property type="entry name" value="PROTEIN SERAC1"/>
    <property type="match status" value="1"/>
</dbReference>
<evidence type="ECO:0000259" key="9">
    <source>
        <dbReference type="Pfam" id="PF24883"/>
    </source>
</evidence>
<evidence type="ECO:0000256" key="1">
    <source>
        <dbReference type="ARBA" id="ARBA00004173"/>
    </source>
</evidence>
<keyword evidence="11" id="KW-1185">Reference proteome</keyword>
<dbReference type="InterPro" id="IPR052374">
    <property type="entry name" value="SERAC1"/>
</dbReference>
<dbReference type="SUPFAM" id="SSF53474">
    <property type="entry name" value="alpha/beta-Hydrolases"/>
    <property type="match status" value="1"/>
</dbReference>
<comment type="caution">
    <text evidence="10">The sequence shown here is derived from an EMBL/GenBank/DDBJ whole genome shotgun (WGS) entry which is preliminary data.</text>
</comment>
<dbReference type="EMBL" id="JAUIRO010000001">
    <property type="protein sequence ID" value="KAK0733002.1"/>
    <property type="molecule type" value="Genomic_DNA"/>
</dbReference>
<feature type="region of interest" description="Disordered" evidence="8">
    <location>
        <begin position="59"/>
        <end position="90"/>
    </location>
</feature>
<name>A0AA40BEZ7_9PEZI</name>
<evidence type="ECO:0000256" key="3">
    <source>
        <dbReference type="ARBA" id="ARBA00004370"/>
    </source>
</evidence>
<evidence type="ECO:0000256" key="2">
    <source>
        <dbReference type="ARBA" id="ARBA00004240"/>
    </source>
</evidence>
<gene>
    <name evidence="10" type="ORF">B0T26DRAFT_745096</name>
</gene>
<dbReference type="Proteomes" id="UP001172101">
    <property type="component" value="Unassembled WGS sequence"/>
</dbReference>
<evidence type="ECO:0000313" key="11">
    <source>
        <dbReference type="Proteomes" id="UP001172101"/>
    </source>
</evidence>
<evidence type="ECO:0000256" key="4">
    <source>
        <dbReference type="ARBA" id="ARBA00022737"/>
    </source>
</evidence>
<dbReference type="AlphaFoldDB" id="A0AA40BEZ7"/>
<keyword evidence="5" id="KW-0256">Endoplasmic reticulum</keyword>
<organism evidence="10 11">
    <name type="scientific">Lasiosphaeria miniovina</name>
    <dbReference type="NCBI Taxonomy" id="1954250"/>
    <lineage>
        <taxon>Eukaryota</taxon>
        <taxon>Fungi</taxon>
        <taxon>Dikarya</taxon>
        <taxon>Ascomycota</taxon>
        <taxon>Pezizomycotina</taxon>
        <taxon>Sordariomycetes</taxon>
        <taxon>Sordariomycetidae</taxon>
        <taxon>Sordariales</taxon>
        <taxon>Lasiosphaeriaceae</taxon>
        <taxon>Lasiosphaeria</taxon>
    </lineage>
</organism>